<evidence type="ECO:0000313" key="7">
    <source>
        <dbReference type="Proteomes" id="UP000095409"/>
    </source>
</evidence>
<feature type="transmembrane region" description="Helical" evidence="5">
    <location>
        <begin position="113"/>
        <end position="133"/>
    </location>
</feature>
<keyword evidence="4 5" id="KW-0472">Membrane</keyword>
<evidence type="ECO:0000256" key="3">
    <source>
        <dbReference type="ARBA" id="ARBA00022989"/>
    </source>
</evidence>
<evidence type="ECO:0000256" key="1">
    <source>
        <dbReference type="ARBA" id="ARBA00004141"/>
    </source>
</evidence>
<dbReference type="GO" id="GO:0005886">
    <property type="term" value="C:plasma membrane"/>
    <property type="evidence" value="ECO:0007669"/>
    <property type="project" value="TreeGrafter"/>
</dbReference>
<dbReference type="InterPro" id="IPR003339">
    <property type="entry name" value="ABC/ECF_trnsptr_transmembrane"/>
</dbReference>
<feature type="transmembrane region" description="Helical" evidence="5">
    <location>
        <begin position="247"/>
        <end position="271"/>
    </location>
</feature>
<feature type="transmembrane region" description="Helical" evidence="5">
    <location>
        <begin position="47"/>
        <end position="68"/>
    </location>
</feature>
<evidence type="ECO:0000256" key="4">
    <source>
        <dbReference type="ARBA" id="ARBA00023136"/>
    </source>
</evidence>
<dbReference type="PANTHER" id="PTHR33514">
    <property type="entry name" value="PROTEIN ABCI12, CHLOROPLASTIC"/>
    <property type="match status" value="1"/>
</dbReference>
<feature type="transmembrane region" description="Helical" evidence="5">
    <location>
        <begin position="297"/>
        <end position="316"/>
    </location>
</feature>
<evidence type="ECO:0000313" key="6">
    <source>
        <dbReference type="EMBL" id="CUO44454.1"/>
    </source>
</evidence>
<dbReference type="PANTHER" id="PTHR33514:SF13">
    <property type="entry name" value="PROTEIN ABCI12, CHLOROPLASTIC"/>
    <property type="match status" value="1"/>
</dbReference>
<evidence type="ECO:0000256" key="5">
    <source>
        <dbReference type="SAM" id="Phobius"/>
    </source>
</evidence>
<feature type="transmembrane region" description="Helical" evidence="5">
    <location>
        <begin position="145"/>
        <end position="167"/>
    </location>
</feature>
<reference evidence="6 7" key="1">
    <citation type="submission" date="2015-09" db="EMBL/GenBank/DDBJ databases">
        <authorList>
            <consortium name="Pathogen Informatics"/>
        </authorList>
    </citation>
    <scope>NUCLEOTIDE SEQUENCE [LARGE SCALE GENOMIC DNA]</scope>
    <source>
        <strain evidence="6 7">2789STDY5608837</strain>
    </source>
</reference>
<dbReference type="Proteomes" id="UP000095409">
    <property type="component" value="Unassembled WGS sequence"/>
</dbReference>
<name>A0A174F312_9FIRM</name>
<comment type="subcellular location">
    <subcellularLocation>
        <location evidence="1">Membrane</location>
        <topology evidence="1">Multi-pass membrane protein</topology>
    </subcellularLocation>
</comment>
<dbReference type="AlphaFoldDB" id="A0A174F312"/>
<feature type="transmembrane region" description="Helical" evidence="5">
    <location>
        <begin position="20"/>
        <end position="41"/>
    </location>
</feature>
<dbReference type="CDD" id="cd16914">
    <property type="entry name" value="EcfT"/>
    <property type="match status" value="1"/>
</dbReference>
<keyword evidence="3 5" id="KW-1133">Transmembrane helix</keyword>
<gene>
    <name evidence="6" type="primary">ecfT_3</name>
    <name evidence="6" type="ORF">ERS852394_02205</name>
</gene>
<protein>
    <submittedName>
        <fullName evidence="6">Energy-coupling factor transporter transmembrane protein EcfT</fullName>
    </submittedName>
</protein>
<dbReference type="EMBL" id="CYZD01000011">
    <property type="protein sequence ID" value="CUO44454.1"/>
    <property type="molecule type" value="Genomic_DNA"/>
</dbReference>
<sequence length="347" mass="39176">MLSTNKTEKRNRQPADQSIIDAFSTCHPFLNFFYFAVVLLFTMFNQHPVFICISYAGALSYSILLLGGKRTLRQSFLFTLPSLLIVALLNPLFNHYGVTMLYYVESSGNWITLEALVYGVVLGAVMFVVIQWFSCYNKVMTSDKFIYLFGRLIPALSLILSMALRFVPRFTGQLKVIRNGQKSMGRDVSEGSLFNRIRAGFNMLSILVTWALENAIETSDSMRSRGYGLKGRTAFSIYKFTKKDKSLLAVMAALFLVFATGCMNGASYASYDPRILLAGFTIQGHQAPVSVPVVEAMLTYICFACFCFLPVILDVTETIRFARSRKHCETDLDMTYKKIYETLEQEG</sequence>
<proteinExistence type="predicted"/>
<feature type="transmembrane region" description="Helical" evidence="5">
    <location>
        <begin position="75"/>
        <end position="93"/>
    </location>
</feature>
<feature type="transmembrane region" description="Helical" evidence="5">
    <location>
        <begin position="197"/>
        <end position="216"/>
    </location>
</feature>
<organism evidence="6 7">
    <name type="scientific">Blautia obeum</name>
    <dbReference type="NCBI Taxonomy" id="40520"/>
    <lineage>
        <taxon>Bacteria</taxon>
        <taxon>Bacillati</taxon>
        <taxon>Bacillota</taxon>
        <taxon>Clostridia</taxon>
        <taxon>Lachnospirales</taxon>
        <taxon>Lachnospiraceae</taxon>
        <taxon>Blautia</taxon>
    </lineage>
</organism>
<accession>A0A174F312</accession>
<evidence type="ECO:0000256" key="2">
    <source>
        <dbReference type="ARBA" id="ARBA00022692"/>
    </source>
</evidence>
<keyword evidence="2 5" id="KW-0812">Transmembrane</keyword>